<protein>
    <submittedName>
        <fullName evidence="2">Uncharacterized protein</fullName>
    </submittedName>
</protein>
<evidence type="ECO:0000313" key="3">
    <source>
        <dbReference type="Proteomes" id="UP000829685"/>
    </source>
</evidence>
<dbReference type="EMBL" id="JAFIMR010000034">
    <property type="protein sequence ID" value="KAI1859430.1"/>
    <property type="molecule type" value="Genomic_DNA"/>
</dbReference>
<feature type="chain" id="PRO_5040166764" evidence="1">
    <location>
        <begin position="16"/>
        <end position="119"/>
    </location>
</feature>
<name>A0A9Q0ALU2_9PEZI</name>
<keyword evidence="3" id="KW-1185">Reference proteome</keyword>
<gene>
    <name evidence="2" type="ORF">JX265_010433</name>
</gene>
<evidence type="ECO:0000313" key="2">
    <source>
        <dbReference type="EMBL" id="KAI1859430.1"/>
    </source>
</evidence>
<dbReference type="AlphaFoldDB" id="A0A9Q0ALU2"/>
<dbReference type="Proteomes" id="UP000829685">
    <property type="component" value="Unassembled WGS sequence"/>
</dbReference>
<reference evidence="2" key="1">
    <citation type="submission" date="2021-03" db="EMBL/GenBank/DDBJ databases">
        <title>Revisited historic fungal species revealed as producer of novel bioactive compounds through whole genome sequencing and comparative genomics.</title>
        <authorList>
            <person name="Vignolle G.A."/>
            <person name="Hochenegger N."/>
            <person name="Mach R.L."/>
            <person name="Mach-Aigner A.R."/>
            <person name="Javad Rahimi M."/>
            <person name="Salim K.A."/>
            <person name="Chan C.M."/>
            <person name="Lim L.B.L."/>
            <person name="Cai F."/>
            <person name="Druzhinina I.S."/>
            <person name="U'Ren J.M."/>
            <person name="Derntl C."/>
        </authorList>
    </citation>
    <scope>NUCLEOTIDE SEQUENCE</scope>
    <source>
        <strain evidence="2">TUCIM 5799</strain>
    </source>
</reference>
<evidence type="ECO:0000256" key="1">
    <source>
        <dbReference type="SAM" id="SignalP"/>
    </source>
</evidence>
<feature type="signal peptide" evidence="1">
    <location>
        <begin position="1"/>
        <end position="15"/>
    </location>
</feature>
<comment type="caution">
    <text evidence="2">The sequence shown here is derived from an EMBL/GenBank/DDBJ whole genome shotgun (WGS) entry which is preliminary data.</text>
</comment>
<proteinExistence type="predicted"/>
<sequence length="119" mass="12499">MHLSTLYLLATTCLASPVVLDPEGATVTVSLEISENFFQIFQARLAALTTVERNGLSVAIVGTNGIVNPQLLRCETFDAEGLSFGKRNSFTISSRSGISSRDGTTGAFIGTLICNLGAA</sequence>
<organism evidence="2 3">
    <name type="scientific">Neoarthrinium moseri</name>
    <dbReference type="NCBI Taxonomy" id="1658444"/>
    <lineage>
        <taxon>Eukaryota</taxon>
        <taxon>Fungi</taxon>
        <taxon>Dikarya</taxon>
        <taxon>Ascomycota</taxon>
        <taxon>Pezizomycotina</taxon>
        <taxon>Sordariomycetes</taxon>
        <taxon>Xylariomycetidae</taxon>
        <taxon>Amphisphaeriales</taxon>
        <taxon>Apiosporaceae</taxon>
        <taxon>Neoarthrinium</taxon>
    </lineage>
</organism>
<keyword evidence="1" id="KW-0732">Signal</keyword>
<accession>A0A9Q0ALU2</accession>